<evidence type="ECO:0000313" key="4">
    <source>
        <dbReference type="EMBL" id="WWY03390.1"/>
    </source>
</evidence>
<dbReference type="EMBL" id="JAPQFL010000001">
    <property type="protein sequence ID" value="MDD9326984.1"/>
    <property type="molecule type" value="Genomic_DNA"/>
</dbReference>
<dbReference type="Proteomes" id="UP001149607">
    <property type="component" value="Chromosome"/>
</dbReference>
<accession>A0A9X4E0X9</accession>
<dbReference type="InterPro" id="IPR014861">
    <property type="entry name" value="CNP1-like_dom"/>
</dbReference>
<protein>
    <submittedName>
        <fullName evidence="3">CNP1-like family protein</fullName>
    </submittedName>
</protein>
<gene>
    <name evidence="3" type="ORF">ORY91_000358</name>
    <name evidence="4" type="ORF">V9W64_01160</name>
</gene>
<reference evidence="3" key="1">
    <citation type="submission" date="2022-10" db="EMBL/GenBank/DDBJ databases">
        <authorList>
            <person name="Boutroux M."/>
        </authorList>
    </citation>
    <scope>NUCLEOTIDE SEQUENCE</scope>
    <source>
        <strain evidence="3">51.81</strain>
    </source>
</reference>
<evidence type="ECO:0000259" key="2">
    <source>
        <dbReference type="Pfam" id="PF08750"/>
    </source>
</evidence>
<proteinExistence type="predicted"/>
<dbReference type="Pfam" id="PF08750">
    <property type="entry name" value="CNP1"/>
    <property type="match status" value="1"/>
</dbReference>
<keyword evidence="5" id="KW-1185">Reference proteome</keyword>
<evidence type="ECO:0000256" key="1">
    <source>
        <dbReference type="SAM" id="SignalP"/>
    </source>
</evidence>
<evidence type="ECO:0000313" key="5">
    <source>
        <dbReference type="Proteomes" id="UP001149607"/>
    </source>
</evidence>
<feature type="signal peptide" evidence="1">
    <location>
        <begin position="1"/>
        <end position="17"/>
    </location>
</feature>
<evidence type="ECO:0000313" key="3">
    <source>
        <dbReference type="EMBL" id="MDD9326984.1"/>
    </source>
</evidence>
<dbReference type="AlphaFoldDB" id="A0A9X4E0X9"/>
<keyword evidence="1" id="KW-0732">Signal</keyword>
<reference evidence="4" key="2">
    <citation type="submission" date="2024-02" db="EMBL/GenBank/DDBJ databases">
        <title>Neisseria leonii sp. nov.</title>
        <authorList>
            <person name="Boutroux M."/>
            <person name="Favre-Rochex S."/>
            <person name="Gorgette O."/>
            <person name="Touak G."/>
            <person name="Muhle E."/>
            <person name="Chesneau O."/>
            <person name="Clermont D."/>
            <person name="Rahi P."/>
        </authorList>
    </citation>
    <scope>NUCLEOTIDE SEQUENCE</scope>
    <source>
        <strain evidence="4">51.81</strain>
    </source>
</reference>
<dbReference type="EMBL" id="CP146598">
    <property type="protein sequence ID" value="WWY03390.1"/>
    <property type="molecule type" value="Genomic_DNA"/>
</dbReference>
<feature type="chain" id="PRO_5042786754" evidence="1">
    <location>
        <begin position="18"/>
        <end position="201"/>
    </location>
</feature>
<dbReference type="RefSeq" id="WP_274584293.1">
    <property type="nucleotide sequence ID" value="NZ_CP145811.1"/>
</dbReference>
<sequence>MRLLILPVTVAAFAAQAAGINQKDTLYNTNYVESPEEAARSRFSESDEALPALPDGQTRWQRIYVAPGFPSEPSVALDSVRLAADGSIRYVLNVRSQSGYDNISAEAVYCAPTSFRQEKKSSYKIYAFADMQNRHWIQPRNPQWQNIGSILSSPEPVRGALYKVWCIDGVPKNGEGLRARLLERGGKVPASGRIGSNAADR</sequence>
<organism evidence="3">
    <name type="scientific">Neisseria leonii</name>
    <dbReference type="NCBI Taxonomy" id="2995413"/>
    <lineage>
        <taxon>Bacteria</taxon>
        <taxon>Pseudomonadati</taxon>
        <taxon>Pseudomonadota</taxon>
        <taxon>Betaproteobacteria</taxon>
        <taxon>Neisseriales</taxon>
        <taxon>Neisseriaceae</taxon>
        <taxon>Neisseria</taxon>
    </lineage>
</organism>
<feature type="domain" description="CNP1-like uncharacterised" evidence="2">
    <location>
        <begin position="40"/>
        <end position="170"/>
    </location>
</feature>
<name>A0A9X4E0X9_9NEIS</name>